<keyword evidence="1" id="KW-0813">Transport</keyword>
<dbReference type="PANTHER" id="PTHR32145">
    <property type="entry name" value="DIFLAVIN FLAVOPROTEIN A 2-RELATED"/>
    <property type="match status" value="1"/>
</dbReference>
<gene>
    <name evidence="5" type="ORF">IQ215_05795</name>
</gene>
<dbReference type="EMBL" id="JADEWC010000009">
    <property type="protein sequence ID" value="MBE9222206.1"/>
    <property type="molecule type" value="Genomic_DNA"/>
</dbReference>
<evidence type="ECO:0000256" key="2">
    <source>
        <dbReference type="ARBA" id="ARBA00022982"/>
    </source>
</evidence>
<keyword evidence="3" id="KW-0560">Oxidoreductase</keyword>
<keyword evidence="6" id="KW-1185">Reference proteome</keyword>
<dbReference type="Gene3D" id="3.60.15.10">
    <property type="entry name" value="Ribonuclease Z/Hydroxyacylglutathione hydrolase-like"/>
    <property type="match status" value="1"/>
</dbReference>
<accession>A0ABR9V2S9</accession>
<dbReference type="InterPro" id="IPR012349">
    <property type="entry name" value="Split_barrel_FMN-bd"/>
</dbReference>
<dbReference type="InterPro" id="IPR001226">
    <property type="entry name" value="Flavodoxin_CS"/>
</dbReference>
<sequence length="582" mass="64374">MTKSKDVQITPIALNTRVFRSRTWDRLKFEVEYGLNRGTTANSFVIEAEKTALFDPPGESFTEIFLDALEQRVDLEKIDYLILGHINPNRAVTINTLVQKAPQINIIISNTGAKSLQTIFENNYQETLSKNPLNITAVKNDLQLDLGKGHLLEFITTPNPRYPDQLLTYDNQTKVFYTDKLFSAHVCGDQILDEGWSIYQEDRRHYFDCVIAPYATQISKAIEKVKEKESFIYATNHGPLVRYGLTELTGLYQQWLEVQKNQTLNVALVYASAYGNTATLANAIARGITKAGVRVESINAEFAGSEEIKNAIQGCDGFIFGSPTLGGHAPTQIQSALGIALANADKNKLVGAFGSFGWSGEAIDLLENKFKDGGYRFGFDTIRVKFKPTEAVLKTCEEAGTDFAQALKKRKKALKSKESAAANSLTARTEQALGRLVGSLCIVTTQRDEIKGAMVASWVSQATFNPPGLTVAVAKERAIESLLPIGSCFALNILEEGRYVELMKHFLKPFAPGEDRFVNIDHDVADNGSPVLNNALAYVECEVKNRLECGDHWVMYAIAKAGKLLKDDGITAVHHRKSGTHY</sequence>
<dbReference type="InterPro" id="IPR036866">
    <property type="entry name" value="RibonucZ/Hydroxyglut_hydro"/>
</dbReference>
<dbReference type="Gene3D" id="3.40.50.360">
    <property type="match status" value="1"/>
</dbReference>
<dbReference type="InterPro" id="IPR008254">
    <property type="entry name" value="Flavodoxin/NO_synth"/>
</dbReference>
<dbReference type="Gene3D" id="2.30.110.10">
    <property type="entry name" value="Electron Transport, Fmn-binding Protein, Chain A"/>
    <property type="match status" value="1"/>
</dbReference>
<comment type="caution">
    <text evidence="5">The sequence shown here is derived from an EMBL/GenBank/DDBJ whole genome shotgun (WGS) entry which is preliminary data.</text>
</comment>
<proteinExistence type="predicted"/>
<dbReference type="SUPFAM" id="SSF56281">
    <property type="entry name" value="Metallo-hydrolase/oxidoreductase"/>
    <property type="match status" value="1"/>
</dbReference>
<dbReference type="CDD" id="cd07709">
    <property type="entry name" value="flavodiiron_proteins_MBL-fold"/>
    <property type="match status" value="1"/>
</dbReference>
<dbReference type="Proteomes" id="UP000654604">
    <property type="component" value="Unassembled WGS sequence"/>
</dbReference>
<protein>
    <submittedName>
        <fullName evidence="5">Diflavin flavoprotein</fullName>
    </submittedName>
</protein>
<evidence type="ECO:0000259" key="4">
    <source>
        <dbReference type="PROSITE" id="PS50902"/>
    </source>
</evidence>
<feature type="domain" description="Flavodoxin-like" evidence="4">
    <location>
        <begin position="266"/>
        <end position="404"/>
    </location>
</feature>
<dbReference type="PROSITE" id="PS00201">
    <property type="entry name" value="FLAVODOXIN"/>
    <property type="match status" value="1"/>
</dbReference>
<keyword evidence="2" id="KW-0249">Electron transport</keyword>
<dbReference type="InterPro" id="IPR051285">
    <property type="entry name" value="NADH_oxidoreductase_modular"/>
</dbReference>
<dbReference type="SUPFAM" id="SSF52218">
    <property type="entry name" value="Flavoproteins"/>
    <property type="match status" value="1"/>
</dbReference>
<evidence type="ECO:0000313" key="6">
    <source>
        <dbReference type="Proteomes" id="UP000654604"/>
    </source>
</evidence>
<dbReference type="InterPro" id="IPR045761">
    <property type="entry name" value="ODP_dom"/>
</dbReference>
<dbReference type="Pfam" id="PF01613">
    <property type="entry name" value="Flavin_Reduct"/>
    <property type="match status" value="1"/>
</dbReference>
<evidence type="ECO:0000256" key="1">
    <source>
        <dbReference type="ARBA" id="ARBA00022448"/>
    </source>
</evidence>
<dbReference type="InterPro" id="IPR002563">
    <property type="entry name" value="Flavin_Rdtase-like_dom"/>
</dbReference>
<dbReference type="Pfam" id="PF00258">
    <property type="entry name" value="Flavodoxin_1"/>
    <property type="match status" value="1"/>
</dbReference>
<dbReference type="SUPFAM" id="SSF50475">
    <property type="entry name" value="FMN-binding split barrel"/>
    <property type="match status" value="1"/>
</dbReference>
<dbReference type="SMART" id="SM00903">
    <property type="entry name" value="Flavin_Reduct"/>
    <property type="match status" value="1"/>
</dbReference>
<organism evidence="5 6">
    <name type="scientific">Cyanobacterium stanieri LEGE 03274</name>
    <dbReference type="NCBI Taxonomy" id="1828756"/>
    <lineage>
        <taxon>Bacteria</taxon>
        <taxon>Bacillati</taxon>
        <taxon>Cyanobacteriota</taxon>
        <taxon>Cyanophyceae</taxon>
        <taxon>Oscillatoriophycideae</taxon>
        <taxon>Chroococcales</taxon>
        <taxon>Geminocystaceae</taxon>
        <taxon>Cyanobacterium</taxon>
    </lineage>
</organism>
<dbReference type="InterPro" id="IPR029039">
    <property type="entry name" value="Flavoprotein-like_sf"/>
</dbReference>
<name>A0ABR9V2S9_9CHRO</name>
<dbReference type="PANTHER" id="PTHR32145:SF32">
    <property type="entry name" value="DIFLAVIN FLAVOPROTEIN A 4-RELATED"/>
    <property type="match status" value="1"/>
</dbReference>
<evidence type="ECO:0000313" key="5">
    <source>
        <dbReference type="EMBL" id="MBE9222206.1"/>
    </source>
</evidence>
<dbReference type="PROSITE" id="PS50902">
    <property type="entry name" value="FLAVODOXIN_LIKE"/>
    <property type="match status" value="1"/>
</dbReference>
<dbReference type="RefSeq" id="WP_193800368.1">
    <property type="nucleotide sequence ID" value="NZ_JADEWC010000009.1"/>
</dbReference>
<evidence type="ECO:0000256" key="3">
    <source>
        <dbReference type="ARBA" id="ARBA00023002"/>
    </source>
</evidence>
<dbReference type="Pfam" id="PF19583">
    <property type="entry name" value="ODP"/>
    <property type="match status" value="1"/>
</dbReference>
<reference evidence="5 6" key="1">
    <citation type="submission" date="2020-10" db="EMBL/GenBank/DDBJ databases">
        <authorList>
            <person name="Castelo-Branco R."/>
            <person name="Eusebio N."/>
            <person name="Adriana R."/>
            <person name="Vieira A."/>
            <person name="Brugerolle De Fraissinette N."/>
            <person name="Rezende De Castro R."/>
            <person name="Schneider M.P."/>
            <person name="Vasconcelos V."/>
            <person name="Leao P.N."/>
        </authorList>
    </citation>
    <scope>NUCLEOTIDE SEQUENCE [LARGE SCALE GENOMIC DNA]</scope>
    <source>
        <strain evidence="5 6">LEGE 03274</strain>
    </source>
</reference>